<dbReference type="CDD" id="cd03801">
    <property type="entry name" value="GT4_PimA-like"/>
    <property type="match status" value="1"/>
</dbReference>
<reference evidence="2" key="1">
    <citation type="submission" date="2022-06" db="EMBL/GenBank/DDBJ databases">
        <title>New Polynucleobacter species.</title>
        <authorList>
            <person name="Hahn M.W."/>
        </authorList>
    </citation>
    <scope>NUCLEOTIDE SEQUENCE</scope>
    <source>
        <strain evidence="2">UK-FUSCHL-C3</strain>
    </source>
</reference>
<dbReference type="PANTHER" id="PTHR46660">
    <property type="match status" value="1"/>
</dbReference>
<proteinExistence type="predicted"/>
<dbReference type="NCBIfam" id="TIGR04348">
    <property type="entry name" value="selenoneine biosynthesis selenosugar synthase SenB"/>
    <property type="match status" value="1"/>
</dbReference>
<sequence length="320" mass="35909">MHSSKPSIEIVTPAPLGSLHGNRITALRWQGFLKSLGYQSRLTQSWSRKNTDLLIALHAYRSHSSILNFKQQFPDKPVILVMTGTDIYRDMASHDEVQQSMRLASHIVVLQSASLDQIPKEFLTKTRVIYQSTKGVARKTSPKRNFLISLIGHLRPEKDPFCLARALPFLPASSTVKIKHLGKAMSPEMRTLAKQYSAHLARYQWLDEQTHAKTMQVLSRSHLMVITSLMEGGAHVVTEAIAIGVPVIASNISGNRGLLGDDYPGYYPVGDEKTLAVLILQAETNPAFYKSLEKSVRQRRKLVQPEFEKRSIKKLLGQCL</sequence>
<dbReference type="AlphaFoldDB" id="A0AAU8A019"/>
<organism evidence="2">
    <name type="scientific">Polynucleobacter sp. UK-FUSCHL-C3</name>
    <dbReference type="NCBI Taxonomy" id="2955208"/>
    <lineage>
        <taxon>Bacteria</taxon>
        <taxon>Pseudomonadati</taxon>
        <taxon>Pseudomonadota</taxon>
        <taxon>Betaproteobacteria</taxon>
        <taxon>Burkholderiales</taxon>
        <taxon>Burkholderiaceae</taxon>
        <taxon>Polynucleobacter</taxon>
    </lineage>
</organism>
<accession>A0AAU8A019</accession>
<dbReference type="EMBL" id="CP099959">
    <property type="protein sequence ID" value="XCC56978.1"/>
    <property type="molecule type" value="Genomic_DNA"/>
</dbReference>
<dbReference type="InterPro" id="IPR027627">
    <property type="entry name" value="Glycosyltransferase_put"/>
</dbReference>
<dbReference type="Gene3D" id="3.40.50.2000">
    <property type="entry name" value="Glycogen Phosphorylase B"/>
    <property type="match status" value="2"/>
</dbReference>
<feature type="domain" description="Glycosyl transferase family 1" evidence="1">
    <location>
        <begin position="139"/>
        <end position="298"/>
    </location>
</feature>
<dbReference type="GO" id="GO:0016757">
    <property type="term" value="F:glycosyltransferase activity"/>
    <property type="evidence" value="ECO:0007669"/>
    <property type="project" value="InterPro"/>
</dbReference>
<dbReference type="RefSeq" id="WP_353437980.1">
    <property type="nucleotide sequence ID" value="NZ_CP099959.1"/>
</dbReference>
<dbReference type="InterPro" id="IPR052622">
    <property type="entry name" value="Glycosyltransferase_G1"/>
</dbReference>
<protein>
    <submittedName>
        <fullName evidence="2">TIGR04348 family glycosyltransferase</fullName>
    </submittedName>
</protein>
<dbReference type="SUPFAM" id="SSF53756">
    <property type="entry name" value="UDP-Glycosyltransferase/glycogen phosphorylase"/>
    <property type="match status" value="1"/>
</dbReference>
<name>A0AAU8A019_9BURK</name>
<gene>
    <name evidence="2" type="ORF">NKE59_05610</name>
</gene>
<dbReference type="InterPro" id="IPR001296">
    <property type="entry name" value="Glyco_trans_1"/>
</dbReference>
<evidence type="ECO:0000313" key="2">
    <source>
        <dbReference type="EMBL" id="XCC56978.1"/>
    </source>
</evidence>
<dbReference type="PANTHER" id="PTHR46660:SF2">
    <property type="entry name" value="GLYCOSYLTRANSFERASE 1 DOMAIN-CONTAINING PROTEIN 1"/>
    <property type="match status" value="1"/>
</dbReference>
<dbReference type="Pfam" id="PF00534">
    <property type="entry name" value="Glycos_transf_1"/>
    <property type="match status" value="1"/>
</dbReference>
<evidence type="ECO:0000259" key="1">
    <source>
        <dbReference type="Pfam" id="PF00534"/>
    </source>
</evidence>